<evidence type="ECO:0000313" key="2">
    <source>
        <dbReference type="Proteomes" id="UP000828390"/>
    </source>
</evidence>
<protein>
    <submittedName>
        <fullName evidence="1">Uncharacterized protein</fullName>
    </submittedName>
</protein>
<reference evidence="1" key="1">
    <citation type="journal article" date="2019" name="bioRxiv">
        <title>The Genome of the Zebra Mussel, Dreissena polymorpha: A Resource for Invasive Species Research.</title>
        <authorList>
            <person name="McCartney M.A."/>
            <person name="Auch B."/>
            <person name="Kono T."/>
            <person name="Mallez S."/>
            <person name="Zhang Y."/>
            <person name="Obille A."/>
            <person name="Becker A."/>
            <person name="Abrahante J.E."/>
            <person name="Garbe J."/>
            <person name="Badalamenti J.P."/>
            <person name="Herman A."/>
            <person name="Mangelson H."/>
            <person name="Liachko I."/>
            <person name="Sullivan S."/>
            <person name="Sone E.D."/>
            <person name="Koren S."/>
            <person name="Silverstein K.A.T."/>
            <person name="Beckman K.B."/>
            <person name="Gohl D.M."/>
        </authorList>
    </citation>
    <scope>NUCLEOTIDE SEQUENCE</scope>
    <source>
        <strain evidence="1">Duluth1</strain>
        <tissue evidence="1">Whole animal</tissue>
    </source>
</reference>
<accession>A0A9D4C8J2</accession>
<evidence type="ECO:0000313" key="1">
    <source>
        <dbReference type="EMBL" id="KAH3719010.1"/>
    </source>
</evidence>
<gene>
    <name evidence="1" type="ORF">DPMN_061838</name>
</gene>
<dbReference type="Proteomes" id="UP000828390">
    <property type="component" value="Unassembled WGS sequence"/>
</dbReference>
<dbReference type="AlphaFoldDB" id="A0A9D4C8J2"/>
<dbReference type="EMBL" id="JAIWYP010000013">
    <property type="protein sequence ID" value="KAH3719010.1"/>
    <property type="molecule type" value="Genomic_DNA"/>
</dbReference>
<sequence>MASVVICTLFGKTLTVEKSTVLLMEKQHHLKLRGIPCFDVNTKLGTAMKVSLGRPVKFENQAQCELRHGNMGVISYPQDVVGVLGVLIWCWSVGIYMANRYAEPYSCYGDVCNEGSDAQFCDVVLGTVFCSEHKLRQDIEKIRVGECQSGPPKLQNERLSCRNYGNS</sequence>
<name>A0A9D4C8J2_DREPO</name>
<reference evidence="1" key="2">
    <citation type="submission" date="2020-11" db="EMBL/GenBank/DDBJ databases">
        <authorList>
            <person name="McCartney M.A."/>
            <person name="Auch B."/>
            <person name="Kono T."/>
            <person name="Mallez S."/>
            <person name="Becker A."/>
            <person name="Gohl D.M."/>
            <person name="Silverstein K.A.T."/>
            <person name="Koren S."/>
            <person name="Bechman K.B."/>
            <person name="Herman A."/>
            <person name="Abrahante J.E."/>
            <person name="Garbe J."/>
        </authorList>
    </citation>
    <scope>NUCLEOTIDE SEQUENCE</scope>
    <source>
        <strain evidence="1">Duluth1</strain>
        <tissue evidence="1">Whole animal</tissue>
    </source>
</reference>
<keyword evidence="2" id="KW-1185">Reference proteome</keyword>
<organism evidence="1 2">
    <name type="scientific">Dreissena polymorpha</name>
    <name type="common">Zebra mussel</name>
    <name type="synonym">Mytilus polymorpha</name>
    <dbReference type="NCBI Taxonomy" id="45954"/>
    <lineage>
        <taxon>Eukaryota</taxon>
        <taxon>Metazoa</taxon>
        <taxon>Spiralia</taxon>
        <taxon>Lophotrochozoa</taxon>
        <taxon>Mollusca</taxon>
        <taxon>Bivalvia</taxon>
        <taxon>Autobranchia</taxon>
        <taxon>Heteroconchia</taxon>
        <taxon>Euheterodonta</taxon>
        <taxon>Imparidentia</taxon>
        <taxon>Neoheterodontei</taxon>
        <taxon>Myida</taxon>
        <taxon>Dreissenoidea</taxon>
        <taxon>Dreissenidae</taxon>
        <taxon>Dreissena</taxon>
    </lineage>
</organism>
<proteinExistence type="predicted"/>
<comment type="caution">
    <text evidence="1">The sequence shown here is derived from an EMBL/GenBank/DDBJ whole genome shotgun (WGS) entry which is preliminary data.</text>
</comment>